<dbReference type="RefSeq" id="WP_369868763.1">
    <property type="nucleotide sequence ID" value="NZ_JBGFFE010000007.1"/>
</dbReference>
<keyword evidence="2" id="KW-1185">Reference proteome</keyword>
<evidence type="ECO:0000313" key="2">
    <source>
        <dbReference type="Proteomes" id="UP001565220"/>
    </source>
</evidence>
<proteinExistence type="predicted"/>
<sequence>MSNSTIYIDGQARGNETDITTEDGTMDFKTKTEEIYNKNINEINIEINKMLKKELDNMAKYIPLDKNTRIRLAPVTIDYLTDRVKRQIENRLIIENLYPEEMKEEALSKFPEYILACSLNT</sequence>
<dbReference type="Proteomes" id="UP001565220">
    <property type="component" value="Unassembled WGS sequence"/>
</dbReference>
<evidence type="ECO:0000313" key="1">
    <source>
        <dbReference type="EMBL" id="MEY8763359.1"/>
    </source>
</evidence>
<gene>
    <name evidence="1" type="ORF">AB8S09_06855</name>
</gene>
<reference evidence="1 2" key="1">
    <citation type="submission" date="2024-08" db="EMBL/GenBank/DDBJ databases">
        <title>Clostridium lapicellarii sp. nov., and Clostridium renhuaiense sp. nov., two species isolated from the mud in a fermentation cellar used for producing sauce-flavour Chinese liquors.</title>
        <authorList>
            <person name="Yang F."/>
            <person name="Wang H."/>
            <person name="Chen L.Q."/>
            <person name="Zhou N."/>
            <person name="Lu J.J."/>
            <person name="Pu X.X."/>
            <person name="Wan B."/>
            <person name="Wang L."/>
            <person name="Liu S.J."/>
        </authorList>
    </citation>
    <scope>NUCLEOTIDE SEQUENCE [LARGE SCALE GENOMIC DNA]</scope>
    <source>
        <strain evidence="1 2">MT-113</strain>
    </source>
</reference>
<accession>A0ABV4DVT5</accession>
<organism evidence="1 2">
    <name type="scientific">Clostridium lapidicellarium</name>
    <dbReference type="NCBI Taxonomy" id="3240931"/>
    <lineage>
        <taxon>Bacteria</taxon>
        <taxon>Bacillati</taxon>
        <taxon>Bacillota</taxon>
        <taxon>Clostridia</taxon>
        <taxon>Eubacteriales</taxon>
        <taxon>Clostridiaceae</taxon>
        <taxon>Clostridium</taxon>
    </lineage>
</organism>
<dbReference type="EMBL" id="JBGFFE010000007">
    <property type="protein sequence ID" value="MEY8763359.1"/>
    <property type="molecule type" value="Genomic_DNA"/>
</dbReference>
<comment type="caution">
    <text evidence="1">The sequence shown here is derived from an EMBL/GenBank/DDBJ whole genome shotgun (WGS) entry which is preliminary data.</text>
</comment>
<protein>
    <submittedName>
        <fullName evidence="1">Uncharacterized protein</fullName>
    </submittedName>
</protein>
<name>A0ABV4DVT5_9CLOT</name>